<proteinExistence type="predicted"/>
<sequence>MITMAVRNNEVTRLNLKVITGSDENGKDTIATRGFTVNPELDDDTILSIGKKLGNLQSFPVEAIARQDSASLAAEH</sequence>
<reference evidence="2" key="1">
    <citation type="submission" date="2019-04" db="EMBL/GenBank/DDBJ databases">
        <title>Evolution of Biomass-Degrading Anaerobic Consortia Revealed by Metagenomics.</title>
        <authorList>
            <person name="Peng X."/>
        </authorList>
    </citation>
    <scope>NUCLEOTIDE SEQUENCE</scope>
    <source>
        <strain evidence="2">SIG242</strain>
    </source>
</reference>
<dbReference type="EMBL" id="SVCA01000005">
    <property type="protein sequence ID" value="MBE6085277.1"/>
    <property type="molecule type" value="Genomic_DNA"/>
</dbReference>
<dbReference type="OrthoDB" id="1667060at2"/>
<protein>
    <submittedName>
        <fullName evidence="2">DUF1659 domain-containing protein</fullName>
    </submittedName>
</protein>
<dbReference type="InterPro" id="IPR012454">
    <property type="entry name" value="DUF1659"/>
</dbReference>
<accession>A0A927WEL1</accession>
<dbReference type="Proteomes" id="UP000772151">
    <property type="component" value="Unassembled WGS sequence"/>
</dbReference>
<gene>
    <name evidence="2" type="ORF">E7203_07425</name>
</gene>
<dbReference type="AlphaFoldDB" id="A0A927WEL1"/>
<name>A0A927WEL1_SELRU</name>
<feature type="domain" description="DUF1659" evidence="1">
    <location>
        <begin position="6"/>
        <end position="73"/>
    </location>
</feature>
<evidence type="ECO:0000313" key="2">
    <source>
        <dbReference type="EMBL" id="MBE6085277.1"/>
    </source>
</evidence>
<evidence type="ECO:0000313" key="3">
    <source>
        <dbReference type="Proteomes" id="UP000772151"/>
    </source>
</evidence>
<organism evidence="2 3">
    <name type="scientific">Selenomonas ruminantium</name>
    <dbReference type="NCBI Taxonomy" id="971"/>
    <lineage>
        <taxon>Bacteria</taxon>
        <taxon>Bacillati</taxon>
        <taxon>Bacillota</taxon>
        <taxon>Negativicutes</taxon>
        <taxon>Selenomonadales</taxon>
        <taxon>Selenomonadaceae</taxon>
        <taxon>Selenomonas</taxon>
    </lineage>
</organism>
<dbReference type="Pfam" id="PF07872">
    <property type="entry name" value="DUF1659"/>
    <property type="match status" value="1"/>
</dbReference>
<comment type="caution">
    <text evidence="2">The sequence shown here is derived from an EMBL/GenBank/DDBJ whole genome shotgun (WGS) entry which is preliminary data.</text>
</comment>
<evidence type="ECO:0000259" key="1">
    <source>
        <dbReference type="Pfam" id="PF07872"/>
    </source>
</evidence>